<dbReference type="Pfam" id="PF05007">
    <property type="entry name" value="Mannosyl_trans"/>
    <property type="match status" value="1"/>
</dbReference>
<dbReference type="GO" id="GO:0051751">
    <property type="term" value="F:alpha-1,4-mannosyltransferase activity"/>
    <property type="evidence" value="ECO:0007669"/>
    <property type="project" value="InterPro"/>
</dbReference>
<sequence length="461" mass="51570">MSRFFSSPFLVFSSAIALRVILLFYGLWQDANSPLKYTDIDYYVFTDASRFVSQGLSPYKRDTYRYTPLLAWLLLPTTWSSTWFSFGKVLFAIGDVVAGWLIVLVLRGEDGKKMGMERALKFASIWLLNPMVATISTRGSSEGLLGVMVISLLWAITKKKIALAAVLLGLGVHFKIYPFIYAPSIIWWLDNEQVNPEKAKSTKKKGGSIVDLAINFCNGPRIKLAIISFSTFMTLNTLMYTLYGTPFLQQTYLHHITRIDHRHNFSPYNTLLYLSSSLPFLPPTTTITATQPAVNLNLESLAFIPQLLLSAVFLPLLLAKKDLPSTMLAQTFAFVTFNKVCTSQYFIWYTILLPPYLSHTNCSLLTTPKLGIITLTLWIATQALWLQQAFNLEFLGLSTFVPGLFVSSLLFFSVNCWILGIIVSDIGRKVVVGPGRLNARGESETRSVVEGRGGGRGKGKR</sequence>
<evidence type="ECO:0000256" key="3">
    <source>
        <dbReference type="ARBA" id="ARBA00011071"/>
    </source>
</evidence>
<feature type="transmembrane region" description="Helical" evidence="13">
    <location>
        <begin position="83"/>
        <end position="106"/>
    </location>
</feature>
<evidence type="ECO:0000256" key="8">
    <source>
        <dbReference type="ARBA" id="ARBA00022692"/>
    </source>
</evidence>
<name>A0A8H4RUY8_9HELO</name>
<evidence type="ECO:0000256" key="10">
    <source>
        <dbReference type="ARBA" id="ARBA00022989"/>
    </source>
</evidence>
<dbReference type="EMBL" id="JAAMPI010000063">
    <property type="protein sequence ID" value="KAF4636500.1"/>
    <property type="molecule type" value="Genomic_DNA"/>
</dbReference>
<feature type="transmembrane region" description="Helical" evidence="13">
    <location>
        <begin position="224"/>
        <end position="243"/>
    </location>
</feature>
<evidence type="ECO:0000256" key="1">
    <source>
        <dbReference type="ARBA" id="ARBA00004477"/>
    </source>
</evidence>
<feature type="transmembrane region" description="Helical" evidence="13">
    <location>
        <begin position="161"/>
        <end position="180"/>
    </location>
</feature>
<comment type="pathway">
    <text evidence="2 13">Glycolipid biosynthesis; glycosylphosphatidylinositol-anchor biosynthesis.</text>
</comment>
<evidence type="ECO:0000256" key="12">
    <source>
        <dbReference type="ARBA" id="ARBA00025399"/>
    </source>
</evidence>
<organism evidence="14 15">
    <name type="scientific">Cudoniella acicularis</name>
    <dbReference type="NCBI Taxonomy" id="354080"/>
    <lineage>
        <taxon>Eukaryota</taxon>
        <taxon>Fungi</taxon>
        <taxon>Dikarya</taxon>
        <taxon>Ascomycota</taxon>
        <taxon>Pezizomycotina</taxon>
        <taxon>Leotiomycetes</taxon>
        <taxon>Helotiales</taxon>
        <taxon>Tricladiaceae</taxon>
        <taxon>Cudoniella</taxon>
    </lineage>
</organism>
<comment type="function">
    <text evidence="12 13">Mannosyltransferase involved in glycosylphosphatidylinositol-anchor biosynthesis. Transfers the first alpha-1,4-mannose to GlcN-acyl-PI during GPI precursor assembly. Required for cell wall integrity.</text>
</comment>
<comment type="subcellular location">
    <subcellularLocation>
        <location evidence="1 13">Endoplasmic reticulum membrane</location>
        <topology evidence="1 13">Multi-pass membrane protein</topology>
    </subcellularLocation>
</comment>
<dbReference type="InterPro" id="IPR007704">
    <property type="entry name" value="PIG-M"/>
</dbReference>
<dbReference type="PANTHER" id="PTHR12886:SF0">
    <property type="entry name" value="GPI MANNOSYLTRANSFERASE 1"/>
    <property type="match status" value="1"/>
</dbReference>
<keyword evidence="9 13" id="KW-0256">Endoplasmic reticulum</keyword>
<keyword evidence="7 13" id="KW-0808">Transferase</keyword>
<proteinExistence type="inferred from homology"/>
<evidence type="ECO:0000256" key="2">
    <source>
        <dbReference type="ARBA" id="ARBA00004687"/>
    </source>
</evidence>
<feature type="transmembrane region" description="Helical" evidence="13">
    <location>
        <begin position="331"/>
        <end position="351"/>
    </location>
</feature>
<evidence type="ECO:0000256" key="11">
    <source>
        <dbReference type="ARBA" id="ARBA00023136"/>
    </source>
</evidence>
<keyword evidence="11 13" id="KW-0472">Membrane</keyword>
<keyword evidence="6 13" id="KW-0328">Glycosyltransferase</keyword>
<dbReference type="GO" id="GO:0006506">
    <property type="term" value="P:GPI anchor biosynthetic process"/>
    <property type="evidence" value="ECO:0007669"/>
    <property type="project" value="UniProtKB-UniPathway"/>
</dbReference>
<reference evidence="14 15" key="1">
    <citation type="submission" date="2020-03" db="EMBL/GenBank/DDBJ databases">
        <title>Draft Genome Sequence of Cudoniella acicularis.</title>
        <authorList>
            <person name="Buettner E."/>
            <person name="Kellner H."/>
        </authorList>
    </citation>
    <scope>NUCLEOTIDE SEQUENCE [LARGE SCALE GENOMIC DNA]</scope>
    <source>
        <strain evidence="14 15">DSM 108380</strain>
    </source>
</reference>
<comment type="similarity">
    <text evidence="3 13">Belongs to the PIGM family.</text>
</comment>
<keyword evidence="8 13" id="KW-0812">Transmembrane</keyword>
<dbReference type="UniPathway" id="UPA00196"/>
<keyword evidence="10 13" id="KW-1133">Transmembrane helix</keyword>
<comment type="caution">
    <text evidence="14">The sequence shown here is derived from an EMBL/GenBank/DDBJ whole genome shotgun (WGS) entry which is preliminary data.</text>
</comment>
<accession>A0A8H4RUY8</accession>
<evidence type="ECO:0000256" key="7">
    <source>
        <dbReference type="ARBA" id="ARBA00022679"/>
    </source>
</evidence>
<evidence type="ECO:0000313" key="14">
    <source>
        <dbReference type="EMBL" id="KAF4636500.1"/>
    </source>
</evidence>
<gene>
    <name evidence="14" type="ORF">G7Y89_g1602</name>
</gene>
<feature type="transmembrane region" description="Helical" evidence="13">
    <location>
        <begin position="400"/>
        <end position="423"/>
    </location>
</feature>
<dbReference type="PANTHER" id="PTHR12886">
    <property type="entry name" value="PIG-M MANNOSYLTRANSFERASE"/>
    <property type="match status" value="1"/>
</dbReference>
<evidence type="ECO:0000256" key="9">
    <source>
        <dbReference type="ARBA" id="ARBA00022824"/>
    </source>
</evidence>
<evidence type="ECO:0000256" key="13">
    <source>
        <dbReference type="RuleBase" id="RU365064"/>
    </source>
</evidence>
<dbReference type="Proteomes" id="UP000566819">
    <property type="component" value="Unassembled WGS sequence"/>
</dbReference>
<keyword evidence="5 13" id="KW-0337">GPI-anchor biosynthesis</keyword>
<protein>
    <recommendedName>
        <fullName evidence="4 13">GPI mannosyltransferase 1</fullName>
        <ecNumber evidence="13">2.4.1.-</ecNumber>
    </recommendedName>
    <alternativeName>
        <fullName evidence="13">GPI mannosyltransferase I</fullName>
    </alternativeName>
</protein>
<dbReference type="GO" id="GO:0004376">
    <property type="term" value="F:GPI mannosyltransferase activity"/>
    <property type="evidence" value="ECO:0007669"/>
    <property type="project" value="InterPro"/>
</dbReference>
<feature type="transmembrane region" description="Helical" evidence="13">
    <location>
        <begin position="9"/>
        <end position="28"/>
    </location>
</feature>
<dbReference type="OrthoDB" id="1741594at2759"/>
<feature type="transmembrane region" description="Helical" evidence="13">
    <location>
        <begin position="301"/>
        <end position="319"/>
    </location>
</feature>
<keyword evidence="15" id="KW-1185">Reference proteome</keyword>
<evidence type="ECO:0000313" key="15">
    <source>
        <dbReference type="Proteomes" id="UP000566819"/>
    </source>
</evidence>
<dbReference type="EC" id="2.4.1.-" evidence="13"/>
<evidence type="ECO:0000256" key="4">
    <source>
        <dbReference type="ARBA" id="ARBA00013797"/>
    </source>
</evidence>
<evidence type="ECO:0000256" key="6">
    <source>
        <dbReference type="ARBA" id="ARBA00022676"/>
    </source>
</evidence>
<dbReference type="AlphaFoldDB" id="A0A8H4RUY8"/>
<dbReference type="GO" id="GO:0005789">
    <property type="term" value="C:endoplasmic reticulum membrane"/>
    <property type="evidence" value="ECO:0007669"/>
    <property type="project" value="UniProtKB-SubCell"/>
</dbReference>
<dbReference type="GO" id="GO:1990529">
    <property type="term" value="C:glycosylphosphatidylinositol-mannosyltransferase I complex"/>
    <property type="evidence" value="ECO:0007669"/>
    <property type="project" value="TreeGrafter"/>
</dbReference>
<evidence type="ECO:0000256" key="5">
    <source>
        <dbReference type="ARBA" id="ARBA00022502"/>
    </source>
</evidence>